<dbReference type="EMBL" id="MN740218">
    <property type="protein sequence ID" value="QHT94308.1"/>
    <property type="molecule type" value="Genomic_DNA"/>
</dbReference>
<evidence type="ECO:0000313" key="1">
    <source>
        <dbReference type="EMBL" id="QHT94308.1"/>
    </source>
</evidence>
<reference evidence="1" key="1">
    <citation type="journal article" date="2020" name="Nature">
        <title>Giant virus diversity and host interactions through global metagenomics.</title>
        <authorList>
            <person name="Schulz F."/>
            <person name="Roux S."/>
            <person name="Paez-Espino D."/>
            <person name="Jungbluth S."/>
            <person name="Walsh D.A."/>
            <person name="Denef V.J."/>
            <person name="McMahon K.D."/>
            <person name="Konstantinidis K.T."/>
            <person name="Eloe-Fadrosh E.A."/>
            <person name="Kyrpides N.C."/>
            <person name="Woyke T."/>
        </authorList>
    </citation>
    <scope>NUCLEOTIDE SEQUENCE</scope>
    <source>
        <strain evidence="1">GVMAG-M-3300024258-28</strain>
    </source>
</reference>
<accession>A0A6C0IM78</accession>
<dbReference type="AlphaFoldDB" id="A0A6C0IM78"/>
<sequence>MTTMCVSCMSFTPYRADTIFAKESKFEGFTTTKPDTSYSNSADGSNVDSSYSSYLINDTDKSCKKVFGFNGVYCDPSGAPEKLDAFGETKGDLDCFGKSSGMSNSTGGLCLSEEHKMLLSTRGGNQTA</sequence>
<proteinExistence type="predicted"/>
<name>A0A6C0IM78_9ZZZZ</name>
<organism evidence="1">
    <name type="scientific">viral metagenome</name>
    <dbReference type="NCBI Taxonomy" id="1070528"/>
    <lineage>
        <taxon>unclassified sequences</taxon>
        <taxon>metagenomes</taxon>
        <taxon>organismal metagenomes</taxon>
    </lineage>
</organism>
<protein>
    <submittedName>
        <fullName evidence="1">Uncharacterized protein</fullName>
    </submittedName>
</protein>